<accession>A0ABY1ZHI0</accession>
<gene>
    <name evidence="1" type="ORF">EZI54_15590</name>
</gene>
<dbReference type="InterPro" id="IPR013468">
    <property type="entry name" value="CHP02647"/>
</dbReference>
<name>A0ABY1ZHI0_9GAMM</name>
<evidence type="ECO:0000313" key="1">
    <source>
        <dbReference type="EMBL" id="TBW52916.1"/>
    </source>
</evidence>
<keyword evidence="2" id="KW-1185">Reference proteome</keyword>
<dbReference type="Proteomes" id="UP000313645">
    <property type="component" value="Unassembled WGS sequence"/>
</dbReference>
<reference evidence="1 2" key="1">
    <citation type="submission" date="2019-02" db="EMBL/GenBank/DDBJ databases">
        <title>Marinobacter halodurans sp. nov., a marine bacterium isolated from sea tidal flat.</title>
        <authorList>
            <person name="Yoo Y."/>
            <person name="Lee D.W."/>
            <person name="Kim B.S."/>
            <person name="Kim J.-J."/>
        </authorList>
    </citation>
    <scope>NUCLEOTIDE SEQUENCE [LARGE SCALE GENOMIC DNA]</scope>
    <source>
        <strain evidence="1 2">YJ-S3-2</strain>
    </source>
</reference>
<evidence type="ECO:0000313" key="2">
    <source>
        <dbReference type="Proteomes" id="UP000313645"/>
    </source>
</evidence>
<dbReference type="EMBL" id="SJDL01000026">
    <property type="protein sequence ID" value="TBW52916.1"/>
    <property type="molecule type" value="Genomic_DNA"/>
</dbReference>
<dbReference type="RefSeq" id="WP_131482810.1">
    <property type="nucleotide sequence ID" value="NZ_SJDL01000026.1"/>
</dbReference>
<comment type="caution">
    <text evidence="1">The sequence shown here is derived from an EMBL/GenBank/DDBJ whole genome shotgun (WGS) entry which is preliminary data.</text>
</comment>
<sequence>MTFTKDQIDELNLLTLFDLHSTQQGIKVHGHSADLDAVDAAKRLYEKGLTTQKDGGYLTQLGIEAAEHAQRVLAILK</sequence>
<proteinExistence type="predicted"/>
<protein>
    <submittedName>
        <fullName evidence="1">TIGR02647 family protein</fullName>
    </submittedName>
</protein>
<dbReference type="NCBIfam" id="TIGR02647">
    <property type="entry name" value="DNA"/>
    <property type="match status" value="1"/>
</dbReference>
<organism evidence="1 2">
    <name type="scientific">Marinobacter halodurans</name>
    <dbReference type="NCBI Taxonomy" id="2528979"/>
    <lineage>
        <taxon>Bacteria</taxon>
        <taxon>Pseudomonadati</taxon>
        <taxon>Pseudomonadota</taxon>
        <taxon>Gammaproteobacteria</taxon>
        <taxon>Pseudomonadales</taxon>
        <taxon>Marinobacteraceae</taxon>
        <taxon>Marinobacter</taxon>
    </lineage>
</organism>
<dbReference type="Pfam" id="PF18918">
    <property type="entry name" value="DUF5669"/>
    <property type="match status" value="1"/>
</dbReference>